<feature type="transmembrane region" description="Helical" evidence="2">
    <location>
        <begin position="311"/>
        <end position="330"/>
    </location>
</feature>
<evidence type="ECO:0000313" key="3">
    <source>
        <dbReference type="EMBL" id="ACX95500.1"/>
    </source>
</evidence>
<evidence type="ECO:0000256" key="2">
    <source>
        <dbReference type="SAM" id="Phobius"/>
    </source>
</evidence>
<accession>D0KYH7</accession>
<evidence type="ECO:0000256" key="1">
    <source>
        <dbReference type="SAM" id="MobiDB-lite"/>
    </source>
</evidence>
<feature type="transmembrane region" description="Helical" evidence="2">
    <location>
        <begin position="210"/>
        <end position="232"/>
    </location>
</feature>
<dbReference type="RefSeq" id="WP_012823536.1">
    <property type="nucleotide sequence ID" value="NC_013422.1"/>
</dbReference>
<dbReference type="EMBL" id="CP001801">
    <property type="protein sequence ID" value="ACX95500.1"/>
    <property type="molecule type" value="Genomic_DNA"/>
</dbReference>
<evidence type="ECO:0000313" key="4">
    <source>
        <dbReference type="Proteomes" id="UP000009102"/>
    </source>
</evidence>
<dbReference type="HOGENOM" id="CLU_050976_0_0_6"/>
<feature type="transmembrane region" description="Helical" evidence="2">
    <location>
        <begin position="176"/>
        <end position="198"/>
    </location>
</feature>
<sequence>MGLKVLEIISPKAEIEAIEQVTNSDEVVDWWRSSPFDDERFSTSMMVKPDNVQTVLDALQQILDHCKDARVMIHSVDATLPKIEEEEEPDPQTEEEPGKSNGLTREELFEQVETGSELNQTYLLLTALSAIVAAIGMVENSVAAVIGAMVIAPLLGPNLALALGSTLGETTLTRKASIANLVGLGLAIGVAFLISFLIDPTSNAQLEARTVVSYGALILALASGAAAVLSLLAGVATGLVGVMVAVALMPPAVALGLFLGWGQWTQAGQALLLLFINITAINLSAKLILVFRGVTPRRWPDKSRAKKSSRWAFTFWGLSIGIIIVLIYFAQHGLKDLAPIFEWLR</sequence>
<keyword evidence="2" id="KW-1133">Transmembrane helix</keyword>
<gene>
    <name evidence="3" type="ordered locus">Hneap_0647</name>
</gene>
<dbReference type="PANTHER" id="PTHR20992">
    <property type="entry name" value="AT15442P-RELATED"/>
    <property type="match status" value="1"/>
</dbReference>
<dbReference type="PANTHER" id="PTHR20992:SF9">
    <property type="entry name" value="AT15442P-RELATED"/>
    <property type="match status" value="1"/>
</dbReference>
<organism evidence="3 4">
    <name type="scientific">Halothiobacillus neapolitanus (strain ATCC 23641 / DSM 15147 / CIP 104769 / NCIMB 8539 / c2)</name>
    <name type="common">Thiobacillus neapolitanus</name>
    <dbReference type="NCBI Taxonomy" id="555778"/>
    <lineage>
        <taxon>Bacteria</taxon>
        <taxon>Pseudomonadati</taxon>
        <taxon>Pseudomonadota</taxon>
        <taxon>Gammaproteobacteria</taxon>
        <taxon>Chromatiales</taxon>
        <taxon>Halothiobacillaceae</taxon>
        <taxon>Halothiobacillus</taxon>
    </lineage>
</organism>
<feature type="region of interest" description="Disordered" evidence="1">
    <location>
        <begin position="78"/>
        <end position="104"/>
    </location>
</feature>
<feature type="transmembrane region" description="Helical" evidence="2">
    <location>
        <begin position="144"/>
        <end position="164"/>
    </location>
</feature>
<dbReference type="Pfam" id="PF04087">
    <property type="entry name" value="DUF389"/>
    <property type="match status" value="1"/>
</dbReference>
<keyword evidence="4" id="KW-1185">Reference proteome</keyword>
<dbReference type="KEGG" id="hna:Hneap_0647"/>
<evidence type="ECO:0008006" key="5">
    <source>
        <dbReference type="Google" id="ProtNLM"/>
    </source>
</evidence>
<feature type="compositionally biased region" description="Acidic residues" evidence="1">
    <location>
        <begin position="84"/>
        <end position="95"/>
    </location>
</feature>
<dbReference type="AlphaFoldDB" id="D0KYH7"/>
<name>D0KYH7_HALNC</name>
<dbReference type="STRING" id="555778.Hneap_0647"/>
<dbReference type="NCBIfam" id="TIGR00341">
    <property type="entry name" value="TIGR00341 family protein"/>
    <property type="match status" value="1"/>
</dbReference>
<keyword evidence="2" id="KW-0472">Membrane</keyword>
<feature type="transmembrane region" description="Helical" evidence="2">
    <location>
        <begin position="121"/>
        <end position="138"/>
    </location>
</feature>
<dbReference type="InterPro" id="IPR005240">
    <property type="entry name" value="DUF389"/>
</dbReference>
<feature type="transmembrane region" description="Helical" evidence="2">
    <location>
        <begin position="270"/>
        <end position="291"/>
    </location>
</feature>
<keyword evidence="2" id="KW-0812">Transmembrane</keyword>
<protein>
    <recommendedName>
        <fullName evidence="5">TIGR00341 family protein</fullName>
    </recommendedName>
</protein>
<dbReference type="OrthoDB" id="9790659at2"/>
<feature type="transmembrane region" description="Helical" evidence="2">
    <location>
        <begin position="239"/>
        <end position="264"/>
    </location>
</feature>
<dbReference type="eggNOG" id="COG1808">
    <property type="taxonomic scope" value="Bacteria"/>
</dbReference>
<dbReference type="Proteomes" id="UP000009102">
    <property type="component" value="Chromosome"/>
</dbReference>
<proteinExistence type="predicted"/>
<reference evidence="3 4" key="1">
    <citation type="submission" date="2009-10" db="EMBL/GenBank/DDBJ databases">
        <title>Complete sequence of Halothiobacillus neapolitanus c2.</title>
        <authorList>
            <consortium name="US DOE Joint Genome Institute"/>
            <person name="Lucas S."/>
            <person name="Copeland A."/>
            <person name="Lapidus A."/>
            <person name="Glavina del Rio T."/>
            <person name="Tice H."/>
            <person name="Bruce D."/>
            <person name="Goodwin L."/>
            <person name="Pitluck S."/>
            <person name="Davenport K."/>
            <person name="Brettin T."/>
            <person name="Detter J.C."/>
            <person name="Han C."/>
            <person name="Tapia R."/>
            <person name="Larimer F."/>
            <person name="Land M."/>
            <person name="Hauser L."/>
            <person name="Kyrpides N."/>
            <person name="Mikhailova N."/>
            <person name="Kerfeld C."/>
            <person name="Cannon G."/>
            <person name="Heinhort S."/>
        </authorList>
    </citation>
    <scope>NUCLEOTIDE SEQUENCE [LARGE SCALE GENOMIC DNA]</scope>
    <source>
        <strain evidence="4">ATCC 23641 / c2</strain>
    </source>
</reference>